<protein>
    <submittedName>
        <fullName evidence="1">Uncharacterized protein</fullName>
    </submittedName>
</protein>
<feature type="non-terminal residue" evidence="1">
    <location>
        <position position="43"/>
    </location>
</feature>
<accession>A0A0F9A2Q8</accession>
<name>A0A0F9A2Q8_9ZZZZ</name>
<dbReference type="EMBL" id="LAZR01044796">
    <property type="protein sequence ID" value="KKL03775.1"/>
    <property type="molecule type" value="Genomic_DNA"/>
</dbReference>
<reference evidence="1" key="1">
    <citation type="journal article" date="2015" name="Nature">
        <title>Complex archaea that bridge the gap between prokaryotes and eukaryotes.</title>
        <authorList>
            <person name="Spang A."/>
            <person name="Saw J.H."/>
            <person name="Jorgensen S.L."/>
            <person name="Zaremba-Niedzwiedzka K."/>
            <person name="Martijn J."/>
            <person name="Lind A.E."/>
            <person name="van Eijk R."/>
            <person name="Schleper C."/>
            <person name="Guy L."/>
            <person name="Ettema T.J."/>
        </authorList>
    </citation>
    <scope>NUCLEOTIDE SEQUENCE</scope>
</reference>
<sequence length="43" mass="4617">MTDATVSYDEGYAAGRVFAGLDAERLAEALEGLIDPDPCNHFD</sequence>
<evidence type="ECO:0000313" key="1">
    <source>
        <dbReference type="EMBL" id="KKL03775.1"/>
    </source>
</evidence>
<organism evidence="1">
    <name type="scientific">marine sediment metagenome</name>
    <dbReference type="NCBI Taxonomy" id="412755"/>
    <lineage>
        <taxon>unclassified sequences</taxon>
        <taxon>metagenomes</taxon>
        <taxon>ecological metagenomes</taxon>
    </lineage>
</organism>
<comment type="caution">
    <text evidence="1">The sequence shown here is derived from an EMBL/GenBank/DDBJ whole genome shotgun (WGS) entry which is preliminary data.</text>
</comment>
<dbReference type="AlphaFoldDB" id="A0A0F9A2Q8"/>
<proteinExistence type="predicted"/>
<gene>
    <name evidence="1" type="ORF">LCGC14_2622780</name>
</gene>